<evidence type="ECO:0000313" key="2">
    <source>
        <dbReference type="Proteomes" id="UP000805841"/>
    </source>
</evidence>
<evidence type="ECO:0000313" key="1">
    <source>
        <dbReference type="EMBL" id="MBD1602389.1"/>
    </source>
</evidence>
<proteinExistence type="predicted"/>
<dbReference type="RefSeq" id="WP_190427321.1">
    <property type="nucleotide sequence ID" value="NZ_JAAOCA010000069.1"/>
</dbReference>
<reference evidence="1 2" key="1">
    <citation type="journal article" date="2020" name="Insects">
        <title>Bacteria Belonging to Pseudomonas typographi sp. nov. from the Bark Beetle Ips typographus Have Genomic Potential to Aid in the Host Ecology.</title>
        <authorList>
            <person name="Peral-Aranega E."/>
            <person name="Saati-Santamaria Z."/>
            <person name="Kolarik M."/>
            <person name="Rivas R."/>
            <person name="Garcia-Fraile P."/>
        </authorList>
    </citation>
    <scope>NUCLEOTIDE SEQUENCE [LARGE SCALE GENOMIC DNA]</scope>
    <source>
        <strain evidence="1 2">CA3A</strain>
    </source>
</reference>
<sequence>MAKKPQPAPAMSPAERLSIRVASMINHPMSQLRRMAVIHQLIDDPDDVWEAMLEGLAELDELSLIHNDDGTVTVAWEASDYEPVVDTSEQPDLAREGVVERINC</sequence>
<accession>A0ABR7Z9Z9</accession>
<dbReference type="Pfam" id="PF07867">
    <property type="entry name" value="DUF1654"/>
    <property type="match status" value="1"/>
</dbReference>
<dbReference type="InterPro" id="IPR012449">
    <property type="entry name" value="Phage_F116_Orf28"/>
</dbReference>
<protein>
    <submittedName>
        <fullName evidence="1">DUF1654 domain-containing protein</fullName>
    </submittedName>
</protein>
<dbReference type="Proteomes" id="UP000805841">
    <property type="component" value="Unassembled WGS sequence"/>
</dbReference>
<organism evidence="1 2">
    <name type="scientific">Pseudomonas typographi</name>
    <dbReference type="NCBI Taxonomy" id="2715964"/>
    <lineage>
        <taxon>Bacteria</taxon>
        <taxon>Pseudomonadati</taxon>
        <taxon>Pseudomonadota</taxon>
        <taxon>Gammaproteobacteria</taxon>
        <taxon>Pseudomonadales</taxon>
        <taxon>Pseudomonadaceae</taxon>
        <taxon>Pseudomonas</taxon>
    </lineage>
</organism>
<comment type="caution">
    <text evidence="1">The sequence shown here is derived from an EMBL/GenBank/DDBJ whole genome shotgun (WGS) entry which is preliminary data.</text>
</comment>
<keyword evidence="2" id="KW-1185">Reference proteome</keyword>
<name>A0ABR7Z9Z9_9PSED</name>
<gene>
    <name evidence="1" type="ORF">HAQ05_27305</name>
</gene>
<dbReference type="EMBL" id="JAAOCA010000069">
    <property type="protein sequence ID" value="MBD1602389.1"/>
    <property type="molecule type" value="Genomic_DNA"/>
</dbReference>